<comment type="caution">
    <text evidence="8">The sequence shown here is derived from an EMBL/GenBank/DDBJ whole genome shotgun (WGS) entry which is preliminary data.</text>
</comment>
<dbReference type="EMBL" id="QWDC01000001">
    <property type="protein sequence ID" value="RFZ95756.1"/>
    <property type="molecule type" value="Genomic_DNA"/>
</dbReference>
<dbReference type="Proteomes" id="UP000264217">
    <property type="component" value="Unassembled WGS sequence"/>
</dbReference>
<organism evidence="8 9">
    <name type="scientific">Mucilaginibacter conchicola</name>
    <dbReference type="NCBI Taxonomy" id="2303333"/>
    <lineage>
        <taxon>Bacteria</taxon>
        <taxon>Pseudomonadati</taxon>
        <taxon>Bacteroidota</taxon>
        <taxon>Sphingobacteriia</taxon>
        <taxon>Sphingobacteriales</taxon>
        <taxon>Sphingobacteriaceae</taxon>
        <taxon>Mucilaginibacter</taxon>
    </lineage>
</organism>
<accession>A0A372P059</accession>
<dbReference type="NCBIfam" id="NF003013">
    <property type="entry name" value="PRK03846.1"/>
    <property type="match status" value="1"/>
</dbReference>
<evidence type="ECO:0000313" key="9">
    <source>
        <dbReference type="Proteomes" id="UP000264217"/>
    </source>
</evidence>
<dbReference type="InterPro" id="IPR002891">
    <property type="entry name" value="APS"/>
</dbReference>
<dbReference type="AlphaFoldDB" id="A0A372P059"/>
<dbReference type="PANTHER" id="PTHR42700">
    <property type="entry name" value="SULFATE ADENYLYLTRANSFERASE"/>
    <property type="match status" value="1"/>
</dbReference>
<dbReference type="Pfam" id="PF01583">
    <property type="entry name" value="APS_kinase"/>
    <property type="match status" value="1"/>
</dbReference>
<name>A0A372P059_9SPHI</name>
<dbReference type="GO" id="GO:0004020">
    <property type="term" value="F:adenylylsulfate kinase activity"/>
    <property type="evidence" value="ECO:0007669"/>
    <property type="project" value="UniProtKB-EC"/>
</dbReference>
<dbReference type="PANTHER" id="PTHR42700:SF1">
    <property type="entry name" value="SULFATE ADENYLYLTRANSFERASE"/>
    <property type="match status" value="1"/>
</dbReference>
<evidence type="ECO:0000313" key="8">
    <source>
        <dbReference type="EMBL" id="RFZ95756.1"/>
    </source>
</evidence>
<dbReference type="CDD" id="cd02027">
    <property type="entry name" value="APSK"/>
    <property type="match status" value="1"/>
</dbReference>
<dbReference type="SUPFAM" id="SSF52540">
    <property type="entry name" value="P-loop containing nucleoside triphosphate hydrolases"/>
    <property type="match status" value="1"/>
</dbReference>
<keyword evidence="4 6" id="KW-0547">Nucleotide-binding</keyword>
<comment type="similarity">
    <text evidence="6">Belongs to the APS kinase family.</text>
</comment>
<dbReference type="InterPro" id="IPR027417">
    <property type="entry name" value="P-loop_NTPase"/>
</dbReference>
<dbReference type="NCBIfam" id="TIGR00455">
    <property type="entry name" value="apsK"/>
    <property type="match status" value="1"/>
</dbReference>
<feature type="domain" description="APS kinase" evidence="7">
    <location>
        <begin position="9"/>
        <end position="157"/>
    </location>
</feature>
<evidence type="ECO:0000256" key="1">
    <source>
        <dbReference type="ARBA" id="ARBA00001823"/>
    </source>
</evidence>
<dbReference type="RefSeq" id="WP_117391306.1">
    <property type="nucleotide sequence ID" value="NZ_QWDC01000001.1"/>
</dbReference>
<comment type="pathway">
    <text evidence="6">Sulfur metabolism; hydrogen sulfide biosynthesis; sulfite from sulfate: step 2/3.</text>
</comment>
<evidence type="ECO:0000256" key="3">
    <source>
        <dbReference type="ARBA" id="ARBA00022679"/>
    </source>
</evidence>
<dbReference type="InterPro" id="IPR050512">
    <property type="entry name" value="Sulf_AdTrans/APS_kinase"/>
</dbReference>
<dbReference type="Gene3D" id="3.40.50.300">
    <property type="entry name" value="P-loop containing nucleotide triphosphate hydrolases"/>
    <property type="match status" value="1"/>
</dbReference>
<evidence type="ECO:0000256" key="2">
    <source>
        <dbReference type="ARBA" id="ARBA00012121"/>
    </source>
</evidence>
<dbReference type="GO" id="GO:0004781">
    <property type="term" value="F:sulfate adenylyltransferase (ATP) activity"/>
    <property type="evidence" value="ECO:0007669"/>
    <property type="project" value="TreeGrafter"/>
</dbReference>
<sequence>MTTKLPSQKGLVIWLLGLSGAGKTTIAALLEQKLSLDGYYSIRLDGDALRETVNKGLGFSADERAENIRRTAEMAALLTANNAITICSLITPLNAHRDIVRNILGQSYFEVFVDCPLEVCAERDVKGLYQQAFKKQITNFTGIGSSFEAPTEPWLTLQADKTTAQECTNKLYQAILPYISVPQTVPGIQSPDFAEKAYYIQTLRR</sequence>
<dbReference type="UniPathway" id="UPA00140">
    <property type="reaction ID" value="UER00205"/>
</dbReference>
<evidence type="ECO:0000259" key="7">
    <source>
        <dbReference type="Pfam" id="PF01583"/>
    </source>
</evidence>
<dbReference type="EC" id="2.7.1.25" evidence="2 6"/>
<evidence type="ECO:0000256" key="4">
    <source>
        <dbReference type="ARBA" id="ARBA00022741"/>
    </source>
</evidence>
<keyword evidence="5 6" id="KW-0067">ATP-binding</keyword>
<dbReference type="GO" id="GO:0019379">
    <property type="term" value="P:sulfate assimilation, phosphoadenylyl sulfate reduction by phosphoadenylyl-sulfate reductase (thioredoxin)"/>
    <property type="evidence" value="ECO:0007669"/>
    <property type="project" value="TreeGrafter"/>
</dbReference>
<protein>
    <recommendedName>
        <fullName evidence="2 6">Adenylyl-sulfate kinase</fullName>
        <ecNumber evidence="2 6">2.7.1.25</ecNumber>
    </recommendedName>
</protein>
<dbReference type="GO" id="GO:0010134">
    <property type="term" value="P:sulfate assimilation via adenylyl sulfate reduction"/>
    <property type="evidence" value="ECO:0007669"/>
    <property type="project" value="TreeGrafter"/>
</dbReference>
<dbReference type="GO" id="GO:0005524">
    <property type="term" value="F:ATP binding"/>
    <property type="evidence" value="ECO:0007669"/>
    <property type="project" value="UniProtKB-KW"/>
</dbReference>
<dbReference type="GO" id="GO:0070814">
    <property type="term" value="P:hydrogen sulfide biosynthetic process"/>
    <property type="evidence" value="ECO:0007669"/>
    <property type="project" value="UniProtKB-UniPathway"/>
</dbReference>
<comment type="function">
    <text evidence="6">Catalyzes the synthesis of activated sulfate.</text>
</comment>
<gene>
    <name evidence="8" type="primary">cysC</name>
    <name evidence="8" type="ORF">D0C36_00145</name>
</gene>
<dbReference type="OrthoDB" id="9804504at2"/>
<evidence type="ECO:0000256" key="6">
    <source>
        <dbReference type="RuleBase" id="RU004347"/>
    </source>
</evidence>
<dbReference type="GO" id="GO:0005737">
    <property type="term" value="C:cytoplasm"/>
    <property type="evidence" value="ECO:0007669"/>
    <property type="project" value="TreeGrafter"/>
</dbReference>
<reference evidence="8 9" key="1">
    <citation type="submission" date="2018-08" db="EMBL/GenBank/DDBJ databases">
        <title>Mucilaginibacter sp. MYSH2.</title>
        <authorList>
            <person name="Seo T."/>
        </authorList>
    </citation>
    <scope>NUCLEOTIDE SEQUENCE [LARGE SCALE GENOMIC DNA]</scope>
    <source>
        <strain evidence="8 9">MYSH2</strain>
    </source>
</reference>
<keyword evidence="6 8" id="KW-0418">Kinase</keyword>
<keyword evidence="3 6" id="KW-0808">Transferase</keyword>
<dbReference type="InterPro" id="IPR059117">
    <property type="entry name" value="APS_kinase_dom"/>
</dbReference>
<proteinExistence type="inferred from homology"/>
<keyword evidence="9" id="KW-1185">Reference proteome</keyword>
<comment type="catalytic activity">
    <reaction evidence="1 6">
        <text>adenosine 5'-phosphosulfate + ATP = 3'-phosphoadenylyl sulfate + ADP + H(+)</text>
        <dbReference type="Rhea" id="RHEA:24152"/>
        <dbReference type="ChEBI" id="CHEBI:15378"/>
        <dbReference type="ChEBI" id="CHEBI:30616"/>
        <dbReference type="ChEBI" id="CHEBI:58243"/>
        <dbReference type="ChEBI" id="CHEBI:58339"/>
        <dbReference type="ChEBI" id="CHEBI:456216"/>
        <dbReference type="EC" id="2.7.1.25"/>
    </reaction>
</comment>
<evidence type="ECO:0000256" key="5">
    <source>
        <dbReference type="ARBA" id="ARBA00022840"/>
    </source>
</evidence>